<organism evidence="8 9">
    <name type="scientific">Artemisia annua</name>
    <name type="common">Sweet wormwood</name>
    <dbReference type="NCBI Taxonomy" id="35608"/>
    <lineage>
        <taxon>Eukaryota</taxon>
        <taxon>Viridiplantae</taxon>
        <taxon>Streptophyta</taxon>
        <taxon>Embryophyta</taxon>
        <taxon>Tracheophyta</taxon>
        <taxon>Spermatophyta</taxon>
        <taxon>Magnoliopsida</taxon>
        <taxon>eudicotyledons</taxon>
        <taxon>Gunneridae</taxon>
        <taxon>Pentapetalae</taxon>
        <taxon>asterids</taxon>
        <taxon>campanulids</taxon>
        <taxon>Asterales</taxon>
        <taxon>Asteraceae</taxon>
        <taxon>Asteroideae</taxon>
        <taxon>Anthemideae</taxon>
        <taxon>Artemisiinae</taxon>
        <taxon>Artemisia</taxon>
    </lineage>
</organism>
<dbReference type="PANTHER" id="PTHR10209">
    <property type="entry name" value="OXIDOREDUCTASE, 2OG-FE II OXYGENASE FAMILY PROTEIN"/>
    <property type="match status" value="1"/>
</dbReference>
<dbReference type="Pfam" id="PF14226">
    <property type="entry name" value="DIOX_N"/>
    <property type="match status" value="1"/>
</dbReference>
<dbReference type="Gene3D" id="2.60.120.330">
    <property type="entry name" value="B-lactam Antibiotic, Isopenicillin N Synthase, Chain"/>
    <property type="match status" value="1"/>
</dbReference>
<comment type="similarity">
    <text evidence="1 6">Belongs to the iron/ascorbate-dependent oxidoreductase family.</text>
</comment>
<sequence>MVLDNTSLTKPNYDRKAELKAFDETKTGVKGLVDAGITQVPRIFHVPSPQNLNSNQPCPKPSLPIIDLEGINEDPIKREKVVKEVNDALESWGFFQIVNHGISNSTLEEVKKGVRGFFEQDDEVKKEWYTRDSSGNRRVVYNSNFDLYVAPVTNWRDTFICRMAPNPPEPHELPQPCRDIWPKYSSQVLKLGGCVFELISEALGLNPNHLLDMGCAEGLAVLGHYYPSCPQPELAIGTPNHADNSFITILLQDHVGGLQVFYQDQWTDVPPIPGALVVNAGDLLQASLFPSLITNDKFVSAQHKVLANKIGPRVSVASFFSTNTIPTLKVFEPIKELLSEDNPPKYRGTTVKEYVDYYRGKGLDGTSALLHFKI</sequence>
<dbReference type="Pfam" id="PF03171">
    <property type="entry name" value="2OG-FeII_Oxy"/>
    <property type="match status" value="1"/>
</dbReference>
<keyword evidence="2 6" id="KW-0479">Metal-binding</keyword>
<keyword evidence="9" id="KW-1185">Reference proteome</keyword>
<name>A0A2U1NJZ4_ARTAN</name>
<gene>
    <name evidence="8" type="ORF">CTI12_AA258170</name>
</gene>
<dbReference type="PROSITE" id="PS51471">
    <property type="entry name" value="FE2OG_OXY"/>
    <property type="match status" value="1"/>
</dbReference>
<dbReference type="STRING" id="35608.A0A2U1NJZ4"/>
<dbReference type="PANTHER" id="PTHR10209:SF884">
    <property type="entry name" value="1-AMINOCYCLOPROPANE-1-CARBOXYLATE OXIDASE HOMOLOG 1-LIKE"/>
    <property type="match status" value="1"/>
</dbReference>
<dbReference type="FunFam" id="2.60.120.330:FF:000005">
    <property type="entry name" value="1-aminocyclopropane-1-carboxylate oxidase homolog 1"/>
    <property type="match status" value="1"/>
</dbReference>
<dbReference type="EMBL" id="PKPP01002669">
    <property type="protein sequence ID" value="PWA73822.1"/>
    <property type="molecule type" value="Genomic_DNA"/>
</dbReference>
<dbReference type="InterPro" id="IPR005123">
    <property type="entry name" value="Oxoglu/Fe-dep_dioxygenase_dom"/>
</dbReference>
<evidence type="ECO:0000256" key="6">
    <source>
        <dbReference type="RuleBase" id="RU003682"/>
    </source>
</evidence>
<evidence type="ECO:0000256" key="3">
    <source>
        <dbReference type="ARBA" id="ARBA00022896"/>
    </source>
</evidence>
<comment type="caution">
    <text evidence="8">The sequence shown here is derived from an EMBL/GenBank/DDBJ whole genome shotgun (WGS) entry which is preliminary data.</text>
</comment>
<proteinExistence type="inferred from homology"/>
<protein>
    <submittedName>
        <fullName evidence="8">2-oxoglutarate (2OG) and Fe(II)-dependent oxygenase superfamily protein</fullName>
    </submittedName>
</protein>
<dbReference type="OrthoDB" id="288590at2759"/>
<dbReference type="GO" id="GO:0031418">
    <property type="term" value="F:L-ascorbic acid binding"/>
    <property type="evidence" value="ECO:0007669"/>
    <property type="project" value="UniProtKB-KW"/>
</dbReference>
<dbReference type="InterPro" id="IPR044861">
    <property type="entry name" value="IPNS-like_FE2OG_OXY"/>
</dbReference>
<feature type="domain" description="Fe2OG dioxygenase" evidence="7">
    <location>
        <begin position="217"/>
        <end position="322"/>
    </location>
</feature>
<accession>A0A2U1NJZ4</accession>
<dbReference type="GO" id="GO:0046872">
    <property type="term" value="F:metal ion binding"/>
    <property type="evidence" value="ECO:0007669"/>
    <property type="project" value="UniProtKB-KW"/>
</dbReference>
<evidence type="ECO:0000256" key="4">
    <source>
        <dbReference type="ARBA" id="ARBA00023002"/>
    </source>
</evidence>
<evidence type="ECO:0000256" key="2">
    <source>
        <dbReference type="ARBA" id="ARBA00022723"/>
    </source>
</evidence>
<dbReference type="GO" id="GO:0016705">
    <property type="term" value="F:oxidoreductase activity, acting on paired donors, with incorporation or reduction of molecular oxygen"/>
    <property type="evidence" value="ECO:0007669"/>
    <property type="project" value="UniProtKB-ARBA"/>
</dbReference>
<evidence type="ECO:0000259" key="7">
    <source>
        <dbReference type="PROSITE" id="PS51471"/>
    </source>
</evidence>
<reference evidence="8 9" key="1">
    <citation type="journal article" date="2018" name="Mol. Plant">
        <title>The genome of Artemisia annua provides insight into the evolution of Asteraceae family and artemisinin biosynthesis.</title>
        <authorList>
            <person name="Shen Q."/>
            <person name="Zhang L."/>
            <person name="Liao Z."/>
            <person name="Wang S."/>
            <person name="Yan T."/>
            <person name="Shi P."/>
            <person name="Liu M."/>
            <person name="Fu X."/>
            <person name="Pan Q."/>
            <person name="Wang Y."/>
            <person name="Lv Z."/>
            <person name="Lu X."/>
            <person name="Zhang F."/>
            <person name="Jiang W."/>
            <person name="Ma Y."/>
            <person name="Chen M."/>
            <person name="Hao X."/>
            <person name="Li L."/>
            <person name="Tang Y."/>
            <person name="Lv G."/>
            <person name="Zhou Y."/>
            <person name="Sun X."/>
            <person name="Brodelius P.E."/>
            <person name="Rose J.K.C."/>
            <person name="Tang K."/>
        </authorList>
    </citation>
    <scope>NUCLEOTIDE SEQUENCE [LARGE SCALE GENOMIC DNA]</scope>
    <source>
        <strain evidence="9">cv. Huhao1</strain>
        <tissue evidence="8">Leaf</tissue>
    </source>
</reference>
<evidence type="ECO:0000313" key="8">
    <source>
        <dbReference type="EMBL" id="PWA73822.1"/>
    </source>
</evidence>
<dbReference type="InterPro" id="IPR026992">
    <property type="entry name" value="DIOX_N"/>
</dbReference>
<evidence type="ECO:0000313" key="9">
    <source>
        <dbReference type="Proteomes" id="UP000245207"/>
    </source>
</evidence>
<dbReference type="GO" id="GO:0051213">
    <property type="term" value="F:dioxygenase activity"/>
    <property type="evidence" value="ECO:0007669"/>
    <property type="project" value="UniProtKB-ARBA"/>
</dbReference>
<keyword evidence="4 6" id="KW-0560">Oxidoreductase</keyword>
<evidence type="ECO:0000256" key="5">
    <source>
        <dbReference type="ARBA" id="ARBA00023004"/>
    </source>
</evidence>
<keyword evidence="5 6" id="KW-0408">Iron</keyword>
<dbReference type="Proteomes" id="UP000245207">
    <property type="component" value="Unassembled WGS sequence"/>
</dbReference>
<dbReference type="SUPFAM" id="SSF51197">
    <property type="entry name" value="Clavaminate synthase-like"/>
    <property type="match status" value="1"/>
</dbReference>
<keyword evidence="3" id="KW-0847">Vitamin C</keyword>
<evidence type="ECO:0000256" key="1">
    <source>
        <dbReference type="ARBA" id="ARBA00008056"/>
    </source>
</evidence>
<dbReference type="AlphaFoldDB" id="A0A2U1NJZ4"/>
<dbReference type="InterPro" id="IPR027443">
    <property type="entry name" value="IPNS-like_sf"/>
</dbReference>